<evidence type="ECO:0000313" key="3">
    <source>
        <dbReference type="Proteomes" id="UP000095256"/>
    </source>
</evidence>
<accession>A0A1E5KSW1</accession>
<feature type="transmembrane region" description="Helical" evidence="1">
    <location>
        <begin position="95"/>
        <end position="112"/>
    </location>
</feature>
<dbReference type="AlphaFoldDB" id="A0A1E5KSW1"/>
<comment type="caution">
    <text evidence="2">The sequence shown here is derived from an EMBL/GenBank/DDBJ whole genome shotgun (WGS) entry which is preliminary data.</text>
</comment>
<evidence type="ECO:0008006" key="4">
    <source>
        <dbReference type="Google" id="ProtNLM"/>
    </source>
</evidence>
<name>A0A1E5KSW1_9ENTE</name>
<protein>
    <recommendedName>
        <fullName evidence="4">Transmembrane protein</fullName>
    </recommendedName>
</protein>
<dbReference type="RefSeq" id="WP_069699954.1">
    <property type="nucleotide sequence ID" value="NZ_JAGGMA010000005.1"/>
</dbReference>
<dbReference type="EMBL" id="MIEK01000067">
    <property type="protein sequence ID" value="OEH80967.1"/>
    <property type="molecule type" value="Genomic_DNA"/>
</dbReference>
<keyword evidence="3" id="KW-1185">Reference proteome</keyword>
<keyword evidence="1" id="KW-1133">Transmembrane helix</keyword>
<keyword evidence="1" id="KW-0472">Membrane</keyword>
<evidence type="ECO:0000256" key="1">
    <source>
        <dbReference type="SAM" id="Phobius"/>
    </source>
</evidence>
<sequence length="126" mass="14718">MLVTIKEKKPGLNNCSVFTIVINQKNSMKLEKGKKRSIIFNKSTRIKVRKFFLESNEIEVSKSCLLEISLNKFCLTFQSLLVCIFLYLFSFFGGSIAKIIFSLLTIFICFHMKNNWYRLAKVEQRS</sequence>
<dbReference type="Proteomes" id="UP000095256">
    <property type="component" value="Unassembled WGS sequence"/>
</dbReference>
<organism evidence="2 3">
    <name type="scientific">Enterococcus rivorum</name>
    <dbReference type="NCBI Taxonomy" id="762845"/>
    <lineage>
        <taxon>Bacteria</taxon>
        <taxon>Bacillati</taxon>
        <taxon>Bacillota</taxon>
        <taxon>Bacilli</taxon>
        <taxon>Lactobacillales</taxon>
        <taxon>Enterococcaceae</taxon>
        <taxon>Enterococcus</taxon>
    </lineage>
</organism>
<reference evidence="2 3" key="1">
    <citation type="submission" date="2016-09" db="EMBL/GenBank/DDBJ databases">
        <authorList>
            <person name="Capua I."/>
            <person name="De Benedictis P."/>
            <person name="Joannis T."/>
            <person name="Lombin L.H."/>
            <person name="Cattoli G."/>
        </authorList>
    </citation>
    <scope>NUCLEOTIDE SEQUENCE [LARGE SCALE GENOMIC DNA]</scope>
    <source>
        <strain evidence="2 3">LMG 25899</strain>
    </source>
</reference>
<keyword evidence="1" id="KW-0812">Transmembrane</keyword>
<gene>
    <name evidence="2" type="ORF">BCR26_05470</name>
</gene>
<evidence type="ECO:0000313" key="2">
    <source>
        <dbReference type="EMBL" id="OEH80967.1"/>
    </source>
</evidence>
<proteinExistence type="predicted"/>
<dbReference type="STRING" id="762845.BCR26_05470"/>